<proteinExistence type="predicted"/>
<gene>
    <name evidence="2" type="ORF">B0H63DRAFT_510171</name>
</gene>
<evidence type="ECO:0000313" key="2">
    <source>
        <dbReference type="EMBL" id="KAK3385325.1"/>
    </source>
</evidence>
<feature type="domain" description="Heterokaryon incompatibility" evidence="1">
    <location>
        <begin position="22"/>
        <end position="179"/>
    </location>
</feature>
<reference evidence="2" key="1">
    <citation type="journal article" date="2023" name="Mol. Phylogenet. Evol.">
        <title>Genome-scale phylogeny and comparative genomics of the fungal order Sordariales.</title>
        <authorList>
            <person name="Hensen N."/>
            <person name="Bonometti L."/>
            <person name="Westerberg I."/>
            <person name="Brannstrom I.O."/>
            <person name="Guillou S."/>
            <person name="Cros-Aarteil S."/>
            <person name="Calhoun S."/>
            <person name="Haridas S."/>
            <person name="Kuo A."/>
            <person name="Mondo S."/>
            <person name="Pangilinan J."/>
            <person name="Riley R."/>
            <person name="LaButti K."/>
            <person name="Andreopoulos B."/>
            <person name="Lipzen A."/>
            <person name="Chen C."/>
            <person name="Yan M."/>
            <person name="Daum C."/>
            <person name="Ng V."/>
            <person name="Clum A."/>
            <person name="Steindorff A."/>
            <person name="Ohm R.A."/>
            <person name="Martin F."/>
            <person name="Silar P."/>
            <person name="Natvig D.O."/>
            <person name="Lalanne C."/>
            <person name="Gautier V."/>
            <person name="Ament-Velasquez S.L."/>
            <person name="Kruys A."/>
            <person name="Hutchinson M.I."/>
            <person name="Powell A.J."/>
            <person name="Barry K."/>
            <person name="Miller A.N."/>
            <person name="Grigoriev I.V."/>
            <person name="Debuchy R."/>
            <person name="Gladieux P."/>
            <person name="Hiltunen Thoren M."/>
            <person name="Johannesson H."/>
        </authorList>
    </citation>
    <scope>NUCLEOTIDE SEQUENCE</scope>
    <source>
        <strain evidence="2">CBS 232.78</strain>
    </source>
</reference>
<comment type="caution">
    <text evidence="2">The sequence shown here is derived from an EMBL/GenBank/DDBJ whole genome shotgun (WGS) entry which is preliminary data.</text>
</comment>
<dbReference type="AlphaFoldDB" id="A0AAE0NPN9"/>
<dbReference type="InterPro" id="IPR052895">
    <property type="entry name" value="HetReg/Transcr_Mod"/>
</dbReference>
<name>A0AAE0NPN9_9PEZI</name>
<evidence type="ECO:0000313" key="3">
    <source>
        <dbReference type="Proteomes" id="UP001285441"/>
    </source>
</evidence>
<dbReference type="Proteomes" id="UP001285441">
    <property type="component" value="Unassembled WGS sequence"/>
</dbReference>
<organism evidence="2 3">
    <name type="scientific">Podospora didyma</name>
    <dbReference type="NCBI Taxonomy" id="330526"/>
    <lineage>
        <taxon>Eukaryota</taxon>
        <taxon>Fungi</taxon>
        <taxon>Dikarya</taxon>
        <taxon>Ascomycota</taxon>
        <taxon>Pezizomycotina</taxon>
        <taxon>Sordariomycetes</taxon>
        <taxon>Sordariomycetidae</taxon>
        <taxon>Sordariales</taxon>
        <taxon>Podosporaceae</taxon>
        <taxon>Podospora</taxon>
    </lineage>
</organism>
<sequence>MPLLSASDSEYRIEDQKDDLDYEALSYAWGPEHDWASSRIRVYSRSRWRRRILKFSPALEMALRHLRRGDAARTLWIDAICINQADLQERGLQVRRMGDIYRRALRVVAWLGPQTDNSKLALNFLKHVKVVGMLSDGLGGFHWVERVEAFPFGGMPLEHAAFRDLIARPWFGRLWIRQEIILGSPASVVQCGHDEILWRQFKDHIYYFWEWKLIQILSSNDQDEIDYAFVLHLENLAYLCLRNWGPLERILESG</sequence>
<dbReference type="Pfam" id="PF06985">
    <property type="entry name" value="HET"/>
    <property type="match status" value="1"/>
</dbReference>
<dbReference type="EMBL" id="JAULSW010000004">
    <property type="protein sequence ID" value="KAK3385325.1"/>
    <property type="molecule type" value="Genomic_DNA"/>
</dbReference>
<protein>
    <submittedName>
        <fullName evidence="2">Heterokaryon incompatibility protein-domain-containing protein</fullName>
    </submittedName>
</protein>
<accession>A0AAE0NPN9</accession>
<dbReference type="InterPro" id="IPR010730">
    <property type="entry name" value="HET"/>
</dbReference>
<keyword evidence="3" id="KW-1185">Reference proteome</keyword>
<dbReference type="PANTHER" id="PTHR24148">
    <property type="entry name" value="ANKYRIN REPEAT DOMAIN-CONTAINING PROTEIN 39 HOMOLOG-RELATED"/>
    <property type="match status" value="1"/>
</dbReference>
<reference evidence="2" key="2">
    <citation type="submission" date="2023-06" db="EMBL/GenBank/DDBJ databases">
        <authorList>
            <consortium name="Lawrence Berkeley National Laboratory"/>
            <person name="Haridas S."/>
            <person name="Hensen N."/>
            <person name="Bonometti L."/>
            <person name="Westerberg I."/>
            <person name="Brannstrom I.O."/>
            <person name="Guillou S."/>
            <person name="Cros-Aarteil S."/>
            <person name="Calhoun S."/>
            <person name="Kuo A."/>
            <person name="Mondo S."/>
            <person name="Pangilinan J."/>
            <person name="Riley R."/>
            <person name="LaButti K."/>
            <person name="Andreopoulos B."/>
            <person name="Lipzen A."/>
            <person name="Chen C."/>
            <person name="Yanf M."/>
            <person name="Daum C."/>
            <person name="Ng V."/>
            <person name="Clum A."/>
            <person name="Steindorff A."/>
            <person name="Ohm R."/>
            <person name="Martin F."/>
            <person name="Silar P."/>
            <person name="Natvig D."/>
            <person name="Lalanne C."/>
            <person name="Gautier V."/>
            <person name="Ament-velasquez S.L."/>
            <person name="Kruys A."/>
            <person name="Hutchinson M.I."/>
            <person name="Powell A.J."/>
            <person name="Barry K."/>
            <person name="Miller A.N."/>
            <person name="Grigoriev I.V."/>
            <person name="Debuchy R."/>
            <person name="Gladieux P."/>
            <person name="Thoren M.H."/>
            <person name="Johannesson H."/>
        </authorList>
    </citation>
    <scope>NUCLEOTIDE SEQUENCE</scope>
    <source>
        <strain evidence="2">CBS 232.78</strain>
    </source>
</reference>
<dbReference type="PANTHER" id="PTHR24148:SF64">
    <property type="entry name" value="HETEROKARYON INCOMPATIBILITY DOMAIN-CONTAINING PROTEIN"/>
    <property type="match status" value="1"/>
</dbReference>
<evidence type="ECO:0000259" key="1">
    <source>
        <dbReference type="Pfam" id="PF06985"/>
    </source>
</evidence>